<dbReference type="EMBL" id="CP000473">
    <property type="protein sequence ID" value="ABJ84739.1"/>
    <property type="molecule type" value="Genomic_DNA"/>
</dbReference>
<name>Q020C6_SOLUE</name>
<dbReference type="InParanoid" id="Q020C6"/>
<sequence>MPAASTVNGLEYNATPRWKVWAYYGATWIDRISTFDPAALQPVGYGYSGSSNSQNRTVQEITGGFHRVLWRNPNYGTFQFSGQYSWVMRRPWYVALGQPPSANLNMVYLGLRYILPGMPPARK</sequence>
<dbReference type="AlphaFoldDB" id="Q020C6"/>
<proteinExistence type="predicted"/>
<dbReference type="OrthoDB" id="128078at2"/>
<dbReference type="STRING" id="234267.Acid_3769"/>
<reference evidence="1" key="1">
    <citation type="submission" date="2006-10" db="EMBL/GenBank/DDBJ databases">
        <title>Complete sequence of Solibacter usitatus Ellin6076.</title>
        <authorList>
            <consortium name="US DOE Joint Genome Institute"/>
            <person name="Copeland A."/>
            <person name="Lucas S."/>
            <person name="Lapidus A."/>
            <person name="Barry K."/>
            <person name="Detter J.C."/>
            <person name="Glavina del Rio T."/>
            <person name="Hammon N."/>
            <person name="Israni S."/>
            <person name="Dalin E."/>
            <person name="Tice H."/>
            <person name="Pitluck S."/>
            <person name="Thompson L.S."/>
            <person name="Brettin T."/>
            <person name="Bruce D."/>
            <person name="Han C."/>
            <person name="Tapia R."/>
            <person name="Gilna P."/>
            <person name="Schmutz J."/>
            <person name="Larimer F."/>
            <person name="Land M."/>
            <person name="Hauser L."/>
            <person name="Kyrpides N."/>
            <person name="Mikhailova N."/>
            <person name="Janssen P.H."/>
            <person name="Kuske C.R."/>
            <person name="Richardson P."/>
        </authorList>
    </citation>
    <scope>NUCLEOTIDE SEQUENCE</scope>
    <source>
        <strain evidence="1">Ellin6076</strain>
    </source>
</reference>
<accession>Q020C6</accession>
<evidence type="ECO:0000313" key="1">
    <source>
        <dbReference type="EMBL" id="ABJ84739.1"/>
    </source>
</evidence>
<dbReference type="KEGG" id="sus:Acid_3769"/>
<dbReference type="HOGENOM" id="CLU_2013759_0_0_0"/>
<protein>
    <submittedName>
        <fullName evidence="1">Uncharacterized protein</fullName>
    </submittedName>
</protein>
<gene>
    <name evidence="1" type="ordered locus">Acid_3769</name>
</gene>
<organism evidence="1">
    <name type="scientific">Solibacter usitatus (strain Ellin6076)</name>
    <dbReference type="NCBI Taxonomy" id="234267"/>
    <lineage>
        <taxon>Bacteria</taxon>
        <taxon>Pseudomonadati</taxon>
        <taxon>Acidobacteriota</taxon>
        <taxon>Terriglobia</taxon>
        <taxon>Bryobacterales</taxon>
        <taxon>Solibacteraceae</taxon>
        <taxon>Candidatus Solibacter</taxon>
    </lineage>
</organism>